<organism evidence="1 2">
    <name type="scientific">Staphylococcus gallinarum</name>
    <dbReference type="NCBI Taxonomy" id="1293"/>
    <lineage>
        <taxon>Bacteria</taxon>
        <taxon>Bacillati</taxon>
        <taxon>Bacillota</taxon>
        <taxon>Bacilli</taxon>
        <taxon>Bacillales</taxon>
        <taxon>Staphylococcaceae</taxon>
        <taxon>Staphylococcus</taxon>
    </lineage>
</organism>
<evidence type="ECO:0000313" key="1">
    <source>
        <dbReference type="EMBL" id="SUM34292.1"/>
    </source>
</evidence>
<protein>
    <submittedName>
        <fullName evidence="1">ATP-grasp domain protein</fullName>
    </submittedName>
</protein>
<dbReference type="Proteomes" id="UP000255277">
    <property type="component" value="Unassembled WGS sequence"/>
</dbReference>
<evidence type="ECO:0000313" key="2">
    <source>
        <dbReference type="Proteomes" id="UP000255277"/>
    </source>
</evidence>
<dbReference type="AlphaFoldDB" id="A0A380FJ82"/>
<reference evidence="1 2" key="1">
    <citation type="submission" date="2018-06" db="EMBL/GenBank/DDBJ databases">
        <authorList>
            <consortium name="Pathogen Informatics"/>
            <person name="Doyle S."/>
        </authorList>
    </citation>
    <scope>NUCLEOTIDE SEQUENCE [LARGE SCALE GENOMIC DNA]</scope>
    <source>
        <strain evidence="1 2">NCTC12195</strain>
    </source>
</reference>
<accession>A0A380FJ82</accession>
<dbReference type="EMBL" id="UHDK01000001">
    <property type="protein sequence ID" value="SUM34292.1"/>
    <property type="molecule type" value="Genomic_DNA"/>
</dbReference>
<gene>
    <name evidence="1" type="ORF">NCTC12195_03807</name>
</gene>
<proteinExistence type="predicted"/>
<name>A0A380FJ82_STAGA</name>
<sequence>MLFPLSYYDGDWYTEEQVSSRFGCIWHGESQSQIEKLELQFLEDLKKG</sequence>